<keyword evidence="5" id="KW-0732">Signal</keyword>
<accession>A0A8C1V200</accession>
<evidence type="ECO:0000256" key="9">
    <source>
        <dbReference type="ARBA" id="ARBA00047597"/>
    </source>
</evidence>
<evidence type="ECO:0000256" key="1">
    <source>
        <dbReference type="ARBA" id="ARBA00009558"/>
    </source>
</evidence>
<dbReference type="PRINTS" id="PR00970">
    <property type="entry name" value="RIBTRNSFRASE"/>
</dbReference>
<keyword evidence="4" id="KW-0548">Nucleotidyltransferase</keyword>
<evidence type="ECO:0000256" key="7">
    <source>
        <dbReference type="ARBA" id="ARBA00023027"/>
    </source>
</evidence>
<evidence type="ECO:0000313" key="11">
    <source>
        <dbReference type="Ensembl" id="ENSCCRP00015045513.1"/>
    </source>
</evidence>
<keyword evidence="7 10" id="KW-0520">NAD</keyword>
<keyword evidence="2 10" id="KW-0328">Glycosyltransferase</keyword>
<dbReference type="Pfam" id="PF01129">
    <property type="entry name" value="ART"/>
    <property type="match status" value="1"/>
</dbReference>
<dbReference type="Ensembl" id="ENSCCRT00015047042.1">
    <property type="protein sequence ID" value="ENSCCRP00015045513.1"/>
    <property type="gene ID" value="ENSCCRG00015018877.1"/>
</dbReference>
<evidence type="ECO:0000313" key="12">
    <source>
        <dbReference type="Proteomes" id="UP000694700"/>
    </source>
</evidence>
<name>A0A8C1V200_CYPCA</name>
<evidence type="ECO:0000256" key="4">
    <source>
        <dbReference type="ARBA" id="ARBA00022695"/>
    </source>
</evidence>
<evidence type="ECO:0000256" key="3">
    <source>
        <dbReference type="ARBA" id="ARBA00022679"/>
    </source>
</evidence>
<evidence type="ECO:0000256" key="5">
    <source>
        <dbReference type="ARBA" id="ARBA00022729"/>
    </source>
</evidence>
<comment type="catalytic activity">
    <reaction evidence="9 10">
        <text>L-arginyl-[protein] + NAD(+) = N(omega)-(ADP-D-ribosyl)-L-arginyl-[protein] + nicotinamide + H(+)</text>
        <dbReference type="Rhea" id="RHEA:19149"/>
        <dbReference type="Rhea" id="RHEA-COMP:10532"/>
        <dbReference type="Rhea" id="RHEA-COMP:15087"/>
        <dbReference type="ChEBI" id="CHEBI:15378"/>
        <dbReference type="ChEBI" id="CHEBI:17154"/>
        <dbReference type="ChEBI" id="CHEBI:29965"/>
        <dbReference type="ChEBI" id="CHEBI:57540"/>
        <dbReference type="ChEBI" id="CHEBI:142554"/>
        <dbReference type="EC" id="2.4.2.31"/>
    </reaction>
</comment>
<evidence type="ECO:0000256" key="6">
    <source>
        <dbReference type="ARBA" id="ARBA00022857"/>
    </source>
</evidence>
<dbReference type="Gene3D" id="3.90.176.10">
    <property type="entry name" value="Toxin ADP-ribosyltransferase, Chain A, domain 1"/>
    <property type="match status" value="1"/>
</dbReference>
<proteinExistence type="inferred from homology"/>
<dbReference type="PROSITE" id="PS51996">
    <property type="entry name" value="TR_MART"/>
    <property type="match status" value="1"/>
</dbReference>
<comment type="similarity">
    <text evidence="1 10">Belongs to the Arg-specific ADP-ribosyltransferase family.</text>
</comment>
<dbReference type="GO" id="GO:0003950">
    <property type="term" value="F:NAD+ poly-ADP-ribosyltransferase activity"/>
    <property type="evidence" value="ECO:0007669"/>
    <property type="project" value="TreeGrafter"/>
</dbReference>
<dbReference type="EC" id="2.4.2.31" evidence="10"/>
<dbReference type="InterPro" id="IPR050999">
    <property type="entry name" value="ADP-ribosyltransferase_ARG"/>
</dbReference>
<dbReference type="SUPFAM" id="SSF56399">
    <property type="entry name" value="ADP-ribosylation"/>
    <property type="match status" value="1"/>
</dbReference>
<organism evidence="11 12">
    <name type="scientific">Cyprinus carpio</name>
    <name type="common">Common carp</name>
    <dbReference type="NCBI Taxonomy" id="7962"/>
    <lineage>
        <taxon>Eukaryota</taxon>
        <taxon>Metazoa</taxon>
        <taxon>Chordata</taxon>
        <taxon>Craniata</taxon>
        <taxon>Vertebrata</taxon>
        <taxon>Euteleostomi</taxon>
        <taxon>Actinopterygii</taxon>
        <taxon>Neopterygii</taxon>
        <taxon>Teleostei</taxon>
        <taxon>Ostariophysi</taxon>
        <taxon>Cypriniformes</taxon>
        <taxon>Cyprinidae</taxon>
        <taxon>Cyprininae</taxon>
        <taxon>Cyprinus</taxon>
    </lineage>
</organism>
<dbReference type="FunFam" id="3.90.176.10:FF:000001">
    <property type="entry name" value="NAD(P)(+)--arginine ADP-ribosyltransferase"/>
    <property type="match status" value="1"/>
</dbReference>
<dbReference type="GO" id="GO:0106274">
    <property type="term" value="F:NAD+-protein-arginine ADP-ribosyltransferase activity"/>
    <property type="evidence" value="ECO:0007669"/>
    <property type="project" value="UniProtKB-EC"/>
</dbReference>
<reference evidence="11" key="1">
    <citation type="submission" date="2025-08" db="UniProtKB">
        <authorList>
            <consortium name="Ensembl"/>
        </authorList>
    </citation>
    <scope>IDENTIFICATION</scope>
</reference>
<keyword evidence="6 10" id="KW-0521">NADP</keyword>
<dbReference type="Proteomes" id="UP000694700">
    <property type="component" value="Unplaced"/>
</dbReference>
<dbReference type="AlphaFoldDB" id="A0A8C1V200"/>
<evidence type="ECO:0000256" key="10">
    <source>
        <dbReference type="RuleBase" id="RU361228"/>
    </source>
</evidence>
<dbReference type="PANTHER" id="PTHR10339:SF27">
    <property type="entry name" value="NAD(P)(+)--ARGININE ADP-RIBOSYLTRANSFERASE"/>
    <property type="match status" value="1"/>
</dbReference>
<keyword evidence="8" id="KW-1015">Disulfide bond</keyword>
<evidence type="ECO:0000256" key="8">
    <source>
        <dbReference type="ARBA" id="ARBA00023157"/>
    </source>
</evidence>
<sequence length="259" mass="30420">MIPIYPLDMALDSVDDQYEGCREKMAKLVETEYLKKELKNSDILSYPWNEYENKVPVGVKLKKNHLIAIRVYTSDCVYKYFNKEVRSDKSKYKDKTFKWYSLHFLLTEAIQILKETQNQCRSIYRGTNIEFQGQKGTEFRFGSFTSFSLEPSEANRFGTKSCFEIKNYKGAELTQYSEFSNEKEVLVPPYEMFRVTDVKIRDQNYSWCETVFILEFIGTSSQLNCALFELKVTLCFSSQKSVTCNSVLMTKKSYTPWLK</sequence>
<dbReference type="PANTHER" id="PTHR10339">
    <property type="entry name" value="ADP-RIBOSYLTRANSFERASE"/>
    <property type="match status" value="1"/>
</dbReference>
<evidence type="ECO:0000256" key="2">
    <source>
        <dbReference type="ARBA" id="ARBA00022676"/>
    </source>
</evidence>
<dbReference type="GO" id="GO:0016779">
    <property type="term" value="F:nucleotidyltransferase activity"/>
    <property type="evidence" value="ECO:0007669"/>
    <property type="project" value="UniProtKB-KW"/>
</dbReference>
<dbReference type="InterPro" id="IPR000768">
    <property type="entry name" value="ART"/>
</dbReference>
<keyword evidence="3 10" id="KW-0808">Transferase</keyword>
<protein>
    <recommendedName>
        <fullName evidence="10">NAD(P)(+)--arginine ADP-ribosyltransferase</fullName>
        <ecNumber evidence="10">2.4.2.31</ecNumber>
    </recommendedName>
    <alternativeName>
        <fullName evidence="10">Mono(ADP-ribosyl)transferase</fullName>
    </alternativeName>
</protein>